<dbReference type="OrthoDB" id="531380at2"/>
<dbReference type="InterPro" id="IPR045990">
    <property type="entry name" value="DUF5946"/>
</dbReference>
<dbReference type="eggNOG" id="ENOG50336W9">
    <property type="taxonomic scope" value="Bacteria"/>
</dbReference>
<gene>
    <name evidence="1" type="ORF">DC28_15245</name>
</gene>
<dbReference type="EMBL" id="JNUP01000072">
    <property type="protein sequence ID" value="KGE70833.1"/>
    <property type="molecule type" value="Genomic_DNA"/>
</dbReference>
<accession>A0A098QTZ6</accession>
<dbReference type="RefSeq" id="WP_037550391.1">
    <property type="nucleotide sequence ID" value="NZ_JNUP01000072.1"/>
</dbReference>
<organism evidence="1 2">
    <name type="scientific">Spirochaeta lutea</name>
    <dbReference type="NCBI Taxonomy" id="1480694"/>
    <lineage>
        <taxon>Bacteria</taxon>
        <taxon>Pseudomonadati</taxon>
        <taxon>Spirochaetota</taxon>
        <taxon>Spirochaetia</taxon>
        <taxon>Spirochaetales</taxon>
        <taxon>Spirochaetaceae</taxon>
        <taxon>Spirochaeta</taxon>
    </lineage>
</organism>
<sequence length="167" mass="19094">MTPTQTCPFCGLQSDVIQGPTHRYLVSTPGCWKVYGDVLAREYEDFRFFRLHDLTVDAYALQHPGEPSDQTIRSAVIHLTSLYAYFEEGVPAAKLSRVKQLAARFKSEFTWLDPPETLSGLNCATLLSCEDPGEYETRLIAWADFVYTRWQNHHTTARELYRRLGGV</sequence>
<keyword evidence="2" id="KW-1185">Reference proteome</keyword>
<name>A0A098QTZ6_9SPIO</name>
<protein>
    <submittedName>
        <fullName evidence="1">Uncharacterized protein</fullName>
    </submittedName>
</protein>
<evidence type="ECO:0000313" key="1">
    <source>
        <dbReference type="EMBL" id="KGE70833.1"/>
    </source>
</evidence>
<proteinExistence type="predicted"/>
<comment type="caution">
    <text evidence="1">The sequence shown here is derived from an EMBL/GenBank/DDBJ whole genome shotgun (WGS) entry which is preliminary data.</text>
</comment>
<dbReference type="STRING" id="1480694.DC28_15245"/>
<reference evidence="1 2" key="1">
    <citation type="submission" date="2014-05" db="EMBL/GenBank/DDBJ databases">
        <title>De novo Genome Sequence of Spirocheata sp.</title>
        <authorList>
            <person name="Shivani Y."/>
            <person name="Subhash Y."/>
            <person name="Tushar L."/>
            <person name="Sasikala C."/>
            <person name="Ramana C.V."/>
        </authorList>
    </citation>
    <scope>NUCLEOTIDE SEQUENCE [LARGE SCALE GENOMIC DNA]</scope>
    <source>
        <strain evidence="1 2">JC230</strain>
    </source>
</reference>
<dbReference type="Proteomes" id="UP000029692">
    <property type="component" value="Unassembled WGS sequence"/>
</dbReference>
<dbReference type="Pfam" id="PF19371">
    <property type="entry name" value="DUF5946"/>
    <property type="match status" value="1"/>
</dbReference>
<evidence type="ECO:0000313" key="2">
    <source>
        <dbReference type="Proteomes" id="UP000029692"/>
    </source>
</evidence>
<dbReference type="AlphaFoldDB" id="A0A098QTZ6"/>